<keyword evidence="2" id="KW-1185">Reference proteome</keyword>
<gene>
    <name evidence="1" type="ORF">C5167_042358</name>
</gene>
<sequence>PLDLGGIYIEHKARVSYFLLSFFRLSEKEKNSIRITGKSFILNLLFSIRLQLHEHQLHLHHL</sequence>
<evidence type="ECO:0000313" key="2">
    <source>
        <dbReference type="Proteomes" id="UP000316621"/>
    </source>
</evidence>
<dbReference type="EMBL" id="CM010724">
    <property type="protein sequence ID" value="RZC79784.1"/>
    <property type="molecule type" value="Genomic_DNA"/>
</dbReference>
<dbReference type="Proteomes" id="UP000316621">
    <property type="component" value="Chromosome 10"/>
</dbReference>
<reference evidence="1 2" key="1">
    <citation type="journal article" date="2018" name="Science">
        <title>The opium poppy genome and morphinan production.</title>
        <authorList>
            <person name="Guo L."/>
            <person name="Winzer T."/>
            <person name="Yang X."/>
            <person name="Li Y."/>
            <person name="Ning Z."/>
            <person name="He Z."/>
            <person name="Teodor R."/>
            <person name="Lu Y."/>
            <person name="Bowser T.A."/>
            <person name="Graham I.A."/>
            <person name="Ye K."/>
        </authorList>
    </citation>
    <scope>NUCLEOTIDE SEQUENCE [LARGE SCALE GENOMIC DNA]</scope>
    <source>
        <strain evidence="2">cv. HN1</strain>
        <tissue evidence="1">Leaves</tissue>
    </source>
</reference>
<accession>A0A4Y7L2K3</accession>
<organism evidence="1 2">
    <name type="scientific">Papaver somniferum</name>
    <name type="common">Opium poppy</name>
    <dbReference type="NCBI Taxonomy" id="3469"/>
    <lineage>
        <taxon>Eukaryota</taxon>
        <taxon>Viridiplantae</taxon>
        <taxon>Streptophyta</taxon>
        <taxon>Embryophyta</taxon>
        <taxon>Tracheophyta</taxon>
        <taxon>Spermatophyta</taxon>
        <taxon>Magnoliopsida</taxon>
        <taxon>Ranunculales</taxon>
        <taxon>Papaveraceae</taxon>
        <taxon>Papaveroideae</taxon>
        <taxon>Papaver</taxon>
    </lineage>
</organism>
<evidence type="ECO:0000313" key="1">
    <source>
        <dbReference type="EMBL" id="RZC79784.1"/>
    </source>
</evidence>
<proteinExistence type="predicted"/>
<feature type="non-terminal residue" evidence="1">
    <location>
        <position position="1"/>
    </location>
</feature>
<dbReference type="AlphaFoldDB" id="A0A4Y7L2K3"/>
<dbReference type="Gramene" id="RZC79784">
    <property type="protein sequence ID" value="RZC79784"/>
    <property type="gene ID" value="C5167_042358"/>
</dbReference>
<name>A0A4Y7L2K3_PAPSO</name>
<protein>
    <submittedName>
        <fullName evidence="1">Uncharacterized protein</fullName>
    </submittedName>
</protein>